<keyword evidence="5" id="KW-1185">Reference proteome</keyword>
<keyword evidence="2" id="KW-0472">Membrane</keyword>
<organism evidence="4 5">
    <name type="scientific">Chromohalobacter israelensis (strain ATCC BAA-138 / DSM 3043 / CIP 106854 / NCIMB 13768 / 1H11)</name>
    <name type="common">Chromohalobacter salexigens</name>
    <dbReference type="NCBI Taxonomy" id="290398"/>
    <lineage>
        <taxon>Bacteria</taxon>
        <taxon>Pseudomonadati</taxon>
        <taxon>Pseudomonadota</taxon>
        <taxon>Gammaproteobacteria</taxon>
        <taxon>Oceanospirillales</taxon>
        <taxon>Halomonadaceae</taxon>
        <taxon>Chromohalobacter</taxon>
    </lineage>
</organism>
<accession>Q1QVA9</accession>
<evidence type="ECO:0000259" key="3">
    <source>
        <dbReference type="Pfam" id="PF20249"/>
    </source>
</evidence>
<sequence>MTAPSQASAHAVENETAGQESGRCQFCERKGLPILPVRYAVCQRNGRNGDLPELETSRIQEFTDILLDKTLVGGEEQGRSVPEEVKDELTNSTDSQVNKYILRQLRQGYLYFYDQDNPNGQHWYAYAITSDGKYYQFPVLQPPALDDIVFPERCKSNPSDVLDASLVTLPFPEDSGTLYYAFSEHPWPEAHIRMIGKDADWRNAHMQQVNIPGWVGGQQQPFAFGMDELEKVAEYSQAAESLDEQFWSTGPTRPLYKPGELRDAMQQRLDHAASEYQGKGLILAVKDEIGIIDELNAYRHQALAEVENFVCESDENRRKLLCMQAIEAFKQNFARNYVASQEQSLNDNVDKARAERDEFQAQAPSREDASPRQRAQHQRRLSQLNRAVREAETERNDFLRDQQREAEARAEERQQLQDDIERLEHERAERMAELERRAASDDPAVARSAEAMRQDPFYDNELQRKRFLLRNIKSEAERMAERHAAQLDSLYDSDALEAFKQSYEEYTAHCQSLAAVFDDDYAIWVLHGLPAVIGRYSQSDYWTGLGLSGLIGNALRGGIMSPSSGGLWKLLADDLASSESPLLVALFANNAELIEQALQSLEALPQESQLSGQTLKVWGERFQRVHERTRKSDGRVPTNDQIINRWRPLQDLLATTIGNSIASLVLYRAAGVPAPDYKPTLGRFVRYHQLAFMADPQARNGEQPAPTLVEREVKLSELYQWLRAVSQASAKKPDQGADTSQALKSLDGMVGNFSAPLADSDRTVRIALPVYVDIAAVTGGGNDEIVPADSYTPEDEQQRRGDLAQNARDIGNTLLSAHKGSGQVAGACLVLWSLIASLQEGAFGDDEEGADWSKIIGSGVSVASGAMAGIEGYHKIRMASLGLPSEGAMISSVKWAFVSDVLGAAGGMISIWDGLKKLTEAGKASKTGQSLSADYGMIVGGVGVMAGIASIVVIGASTGVGLVVGVFFGFLTLLLGYAFVTMVSPAVQMWVNRSILGKPSEQEEMQVLPFDDMASEQSSLEMLFQGVVVELFWSPVRPDTNQYVKSPYDIDTDGLKAELERAGQQIQIDLKVTIPLSGVSAFYLQFLAVDVGESLFDWSYEGLSVESSGAAGERFGEALGDSEKPAFVKAGDRRFLEWSHVYLRGDIGSNLRLAIRLSIL</sequence>
<dbReference type="EMBL" id="CP000285">
    <property type="protein sequence ID" value="ABE59599.1"/>
    <property type="molecule type" value="Genomic_DNA"/>
</dbReference>
<dbReference type="Pfam" id="PF20249">
    <property type="entry name" value="VasX_N"/>
    <property type="match status" value="1"/>
</dbReference>
<evidence type="ECO:0000313" key="5">
    <source>
        <dbReference type="Proteomes" id="UP000000239"/>
    </source>
</evidence>
<dbReference type="HOGENOM" id="CLU_275299_0_0_6"/>
<evidence type="ECO:0000256" key="1">
    <source>
        <dbReference type="SAM" id="MobiDB-lite"/>
    </source>
</evidence>
<name>Q1QVA9_CHRI1</name>
<dbReference type="InterPro" id="IPR046864">
    <property type="entry name" value="VasX_N"/>
</dbReference>
<keyword evidence="2" id="KW-0812">Transmembrane</keyword>
<dbReference type="STRING" id="290398.Csal_2248"/>
<dbReference type="OrthoDB" id="6178961at2"/>
<reference evidence="4 5" key="1">
    <citation type="journal article" date="2011" name="Stand. Genomic Sci.">
        <title>Complete genome sequence of the halophilic and highly halotolerant Chromohalobacter salexigens type strain (1H11(T)).</title>
        <authorList>
            <person name="Copeland A."/>
            <person name="O'Connor K."/>
            <person name="Lucas S."/>
            <person name="Lapidus A."/>
            <person name="Berry K.W."/>
            <person name="Detter J.C."/>
            <person name="Del Rio T.G."/>
            <person name="Hammon N."/>
            <person name="Dalin E."/>
            <person name="Tice H."/>
            <person name="Pitluck S."/>
            <person name="Bruce D."/>
            <person name="Goodwin L."/>
            <person name="Han C."/>
            <person name="Tapia R."/>
            <person name="Saunders E."/>
            <person name="Schmutz J."/>
            <person name="Brettin T."/>
            <person name="Larimer F."/>
            <person name="Land M."/>
            <person name="Hauser L."/>
            <person name="Vargas C."/>
            <person name="Nieto J.J."/>
            <person name="Kyrpides N.C."/>
            <person name="Ivanova N."/>
            <person name="Goker M."/>
            <person name="Klenk H.P."/>
            <person name="Csonka L.N."/>
            <person name="Woyke T."/>
        </authorList>
    </citation>
    <scope>NUCLEOTIDE SEQUENCE [LARGE SCALE GENOMIC DNA]</scope>
    <source>
        <strain evidence="5">ATCC BAA-138 / DSM 3043 / CIP 106854 / NCIMB 13768 / 1H11</strain>
    </source>
</reference>
<feature type="transmembrane region" description="Helical" evidence="2">
    <location>
        <begin position="962"/>
        <end position="983"/>
    </location>
</feature>
<protein>
    <recommendedName>
        <fullName evidence="3">Toxin VasX N-terminal region domain-containing protein</fullName>
    </recommendedName>
</protein>
<feature type="compositionally biased region" description="Basic and acidic residues" evidence="1">
    <location>
        <begin position="387"/>
        <end position="419"/>
    </location>
</feature>
<feature type="domain" description="Toxin VasX N-terminal region" evidence="3">
    <location>
        <begin position="24"/>
        <end position="215"/>
    </location>
</feature>
<dbReference type="CDD" id="cd20707">
    <property type="entry name" value="MIX_III"/>
    <property type="match status" value="1"/>
</dbReference>
<dbReference type="RefSeq" id="WP_011507545.1">
    <property type="nucleotide sequence ID" value="NC_007963.1"/>
</dbReference>
<keyword evidence="2" id="KW-1133">Transmembrane helix</keyword>
<dbReference type="GeneID" id="95334964"/>
<gene>
    <name evidence="4" type="ordered locus">Csal_2248</name>
</gene>
<evidence type="ECO:0000256" key="2">
    <source>
        <dbReference type="SAM" id="Phobius"/>
    </source>
</evidence>
<dbReference type="KEGG" id="csa:Csal_2248"/>
<evidence type="ECO:0000313" key="4">
    <source>
        <dbReference type="EMBL" id="ABE59599.1"/>
    </source>
</evidence>
<feature type="transmembrane region" description="Helical" evidence="2">
    <location>
        <begin position="935"/>
        <end position="956"/>
    </location>
</feature>
<dbReference type="InterPro" id="IPR048126">
    <property type="entry name" value="Toxin_VasX"/>
</dbReference>
<dbReference type="NCBIfam" id="NF041559">
    <property type="entry name" value="BTH_I2691_fam"/>
    <property type="match status" value="1"/>
</dbReference>
<feature type="region of interest" description="Disordered" evidence="1">
    <location>
        <begin position="357"/>
        <end position="419"/>
    </location>
</feature>
<feature type="compositionally biased region" description="Basic and acidic residues" evidence="1">
    <location>
        <begin position="357"/>
        <end position="371"/>
    </location>
</feature>
<dbReference type="eggNOG" id="COG2268">
    <property type="taxonomic scope" value="Bacteria"/>
</dbReference>
<dbReference type="AlphaFoldDB" id="Q1QVA9"/>
<dbReference type="Proteomes" id="UP000000239">
    <property type="component" value="Chromosome"/>
</dbReference>
<proteinExistence type="predicted"/>